<dbReference type="EMBL" id="QELD01000024">
    <property type="protein sequence ID" value="MDN4188720.1"/>
    <property type="molecule type" value="Genomic_DNA"/>
</dbReference>
<keyword evidence="1" id="KW-1133">Transmembrane helix</keyword>
<reference evidence="5" key="2">
    <citation type="submission" date="2018-05" db="EMBL/GenBank/DDBJ databases">
        <authorList>
            <person name="Kondepudi K.K."/>
            <person name="Singh S."/>
            <person name="Chaudhry V."/>
            <person name="Mantri S."/>
            <person name="Bhadada S."/>
            <person name="Bishnoi M."/>
            <person name="Kaur J."/>
            <person name="Sharma S."/>
            <person name="Bhatia R."/>
        </authorList>
    </citation>
    <scope>NUCLEOTIDE SEQUENCE</scope>
    <source>
        <strain evidence="5">Bif11</strain>
    </source>
</reference>
<dbReference type="EMBL" id="JAJBPF010000011">
    <property type="protein sequence ID" value="MCB5644891.1"/>
    <property type="molecule type" value="Genomic_DNA"/>
</dbReference>
<proteinExistence type="predicted"/>
<evidence type="ECO:0000313" key="11">
    <source>
        <dbReference type="Proteomes" id="UP001198148"/>
    </source>
</evidence>
<gene>
    <name evidence="2" type="ORF">BB215W447A_2202</name>
    <name evidence="6" type="ORF">BIFLH24_02027</name>
    <name evidence="5" type="ORF">DC496_10470</name>
    <name evidence="3" type="ORF">DRBB29_2054</name>
    <name evidence="4" type="ORF">LIP63_05770</name>
    <name evidence="7" type="ORF">PUW55_11415</name>
</gene>
<reference evidence="5" key="5">
    <citation type="journal article" date="2022" name="3 Biotech.">
        <title>Isomaltooligosaccharides utilization and genomic characterization of human infant anti-inflammatory Bifidobacterium longum and Bifidobacterium breve strains.</title>
        <authorList>
            <person name="Sharma S."/>
            <person name="Singh S."/>
            <person name="Chaudhary V."/>
            <person name="Mantri S."/>
            <person name="Chander A."/>
            <person name="Maurya R."/>
            <person name="Rajarammohan S."/>
            <person name="Singh R.P."/>
            <person name="Rishi P."/>
            <person name="Bishnoi M."/>
            <person name="Bhadada S.K."/>
            <person name="Kondepudi K.K."/>
        </authorList>
    </citation>
    <scope>NUCLEOTIDE SEQUENCE</scope>
    <source>
        <strain evidence="5">Bif11</strain>
    </source>
</reference>
<name>A0A0L0LPP6_BIFBR</name>
<reference evidence="6 10" key="3">
    <citation type="submission" date="2019-10" db="EMBL/GenBank/DDBJ databases">
        <authorList>
            <consortium name="Melissa Lawson"/>
            <person name="O'neill I."/>
        </authorList>
    </citation>
    <scope>NUCLEOTIDE SEQUENCE [LARGE SCALE GENOMIC DNA]</scope>
    <source>
        <strain evidence="6">LH_24</strain>
    </source>
</reference>
<keyword evidence="1" id="KW-0812">Transmembrane</keyword>
<protein>
    <submittedName>
        <fullName evidence="4">DUF4235 domain-containing protein</fullName>
    </submittedName>
</protein>
<dbReference type="RefSeq" id="WP_014484412.1">
    <property type="nucleotide sequence ID" value="NZ_BAABSL010000017.1"/>
</dbReference>
<evidence type="ECO:0000256" key="1">
    <source>
        <dbReference type="SAM" id="Phobius"/>
    </source>
</evidence>
<dbReference type="Proteomes" id="UP000232496">
    <property type="component" value="Chromosome"/>
</dbReference>
<evidence type="ECO:0000313" key="9">
    <source>
        <dbReference type="Proteomes" id="UP000232496"/>
    </source>
</evidence>
<reference evidence="7" key="6">
    <citation type="submission" date="2023-02" db="EMBL/GenBank/DDBJ databases">
        <authorList>
            <person name="Whidbey C."/>
        </authorList>
    </citation>
    <scope>NUCLEOTIDE SEQUENCE</scope>
    <source>
        <strain evidence="7">VSI11</strain>
    </source>
</reference>
<dbReference type="Proteomes" id="UP001198148">
    <property type="component" value="Unassembled WGS sequence"/>
</dbReference>
<dbReference type="AlphaFoldDB" id="A0A0L0LPP6"/>
<dbReference type="EMBL" id="CABWKB010000021">
    <property type="protein sequence ID" value="VWQ26564.1"/>
    <property type="molecule type" value="Genomic_DNA"/>
</dbReference>
<feature type="transmembrane region" description="Helical" evidence="1">
    <location>
        <begin position="87"/>
        <end position="107"/>
    </location>
</feature>
<dbReference type="InterPro" id="IPR025329">
    <property type="entry name" value="DUF4235"/>
</dbReference>
<accession>A0A0L0LPP6</accession>
<organism evidence="4 11">
    <name type="scientific">Bifidobacterium breve</name>
    <dbReference type="NCBI Taxonomy" id="1685"/>
    <lineage>
        <taxon>Bacteria</taxon>
        <taxon>Bacillati</taxon>
        <taxon>Actinomycetota</taxon>
        <taxon>Actinomycetes</taxon>
        <taxon>Bifidobacteriales</taxon>
        <taxon>Bifidobacteriaceae</taxon>
        <taxon>Bifidobacterium</taxon>
    </lineage>
</organism>
<keyword evidence="1" id="KW-0472">Membrane</keyword>
<evidence type="ECO:0000313" key="6">
    <source>
        <dbReference type="EMBL" id="VWQ26564.1"/>
    </source>
</evidence>
<dbReference type="OrthoDB" id="3240197at2"/>
<evidence type="ECO:0000313" key="5">
    <source>
        <dbReference type="EMBL" id="MDN4188720.1"/>
    </source>
</evidence>
<dbReference type="Proteomes" id="UP000232491">
    <property type="component" value="Chromosome"/>
</dbReference>
<dbReference type="Proteomes" id="UP001169990">
    <property type="component" value="Unassembled WGS sequence"/>
</dbReference>
<dbReference type="Pfam" id="PF14019">
    <property type="entry name" value="DUF4235"/>
    <property type="match status" value="1"/>
</dbReference>
<evidence type="ECO:0000313" key="4">
    <source>
        <dbReference type="EMBL" id="MCB5644891.1"/>
    </source>
</evidence>
<reference evidence="2 8" key="1">
    <citation type="submission" date="2017-05" db="EMBL/GenBank/DDBJ databases">
        <title>Comparative genomics and methylome analysis of the gut commensal Bifidobacterium breve.</title>
        <authorList>
            <person name="Bottacini F."/>
            <person name="Morrissey R."/>
            <person name="Roberts R.J."/>
            <person name="James K."/>
            <person name="van Breen J."/>
            <person name="Egan M."/>
            <person name="Lambert J."/>
            <person name="van Limpt K."/>
            <person name="Stanton C."/>
            <person name="Knol J."/>
            <person name="O' Connell Motherway M."/>
            <person name="van Sinderen D."/>
        </authorList>
    </citation>
    <scope>NUCLEOTIDE SEQUENCE [LARGE SCALE GENOMIC DNA]</scope>
    <source>
        <strain evidence="2 8">215W447a</strain>
        <strain evidence="3 9">DRBB29</strain>
    </source>
</reference>
<evidence type="ECO:0000313" key="2">
    <source>
        <dbReference type="EMBL" id="AUE04200.1"/>
    </source>
</evidence>
<dbReference type="Proteomes" id="UP000494173">
    <property type="component" value="Unassembled WGS sequence"/>
</dbReference>
<evidence type="ECO:0000313" key="10">
    <source>
        <dbReference type="Proteomes" id="UP000494173"/>
    </source>
</evidence>
<sequence>MSDETNTGIASDADRVVEGLHRIDQKVDDLRNQRLNDPDSLGDKLVKSAVPALAGLVAGKLFQIAWDKGAARRNVIKGLAADAPQGLAMSLAFAAISAAFGAIVSQLSNQGSQAFVERRHRKASR</sequence>
<evidence type="ECO:0000313" key="8">
    <source>
        <dbReference type="Proteomes" id="UP000232491"/>
    </source>
</evidence>
<dbReference type="Proteomes" id="UP001219009">
    <property type="component" value="Chromosome"/>
</dbReference>
<evidence type="ECO:0000313" key="3">
    <source>
        <dbReference type="EMBL" id="AUE19584.1"/>
    </source>
</evidence>
<reference evidence="4" key="4">
    <citation type="submission" date="2021-10" db="EMBL/GenBank/DDBJ databases">
        <title>Collection of gut derived symbiotic bacterial strains cultured from healthy donors.</title>
        <authorList>
            <person name="Lin H."/>
            <person name="Littmann E."/>
            <person name="Claire K."/>
            <person name="Pamer E."/>
        </authorList>
    </citation>
    <scope>NUCLEOTIDE SEQUENCE</scope>
    <source>
        <strain evidence="4">MSK.23.105</strain>
    </source>
</reference>
<dbReference type="EMBL" id="CP021558">
    <property type="protein sequence ID" value="AUE04200.1"/>
    <property type="molecule type" value="Genomic_DNA"/>
</dbReference>
<dbReference type="OMA" id="DHRHRKP"/>
<dbReference type="EMBL" id="CP023198">
    <property type="protein sequence ID" value="AUE19584.1"/>
    <property type="molecule type" value="Genomic_DNA"/>
</dbReference>
<dbReference type="EMBL" id="CP118083">
    <property type="protein sequence ID" value="WEB54764.1"/>
    <property type="molecule type" value="Genomic_DNA"/>
</dbReference>
<evidence type="ECO:0000313" key="7">
    <source>
        <dbReference type="EMBL" id="WEB54764.1"/>
    </source>
</evidence>